<organism evidence="3 4">
    <name type="scientific">Terrabacter aerolatus</name>
    <dbReference type="NCBI Taxonomy" id="422442"/>
    <lineage>
        <taxon>Bacteria</taxon>
        <taxon>Bacillati</taxon>
        <taxon>Actinomycetota</taxon>
        <taxon>Actinomycetes</taxon>
        <taxon>Micrococcales</taxon>
        <taxon>Intrasporangiaceae</taxon>
        <taxon>Terrabacter</taxon>
    </lineage>
</organism>
<accession>A0A512CW19</accession>
<evidence type="ECO:0000256" key="1">
    <source>
        <dbReference type="ARBA" id="ARBA00022723"/>
    </source>
</evidence>
<protein>
    <recommendedName>
        <fullName evidence="2">HMA domain-containing protein</fullName>
    </recommendedName>
</protein>
<proteinExistence type="predicted"/>
<dbReference type="GO" id="GO:0046872">
    <property type="term" value="F:metal ion binding"/>
    <property type="evidence" value="ECO:0007669"/>
    <property type="project" value="UniProtKB-KW"/>
</dbReference>
<dbReference type="Gene3D" id="3.30.70.100">
    <property type="match status" value="1"/>
</dbReference>
<gene>
    <name evidence="3" type="ORF">TAE01_02230</name>
</gene>
<reference evidence="3 4" key="1">
    <citation type="submission" date="2019-07" db="EMBL/GenBank/DDBJ databases">
        <title>Whole genome shotgun sequence of Terrabacter aerolatus NBRC 106305.</title>
        <authorList>
            <person name="Hosoyama A."/>
            <person name="Uohara A."/>
            <person name="Ohji S."/>
            <person name="Ichikawa N."/>
        </authorList>
    </citation>
    <scope>NUCLEOTIDE SEQUENCE [LARGE SCALE GENOMIC DNA]</scope>
    <source>
        <strain evidence="3 4">NBRC 106305</strain>
    </source>
</reference>
<dbReference type="PROSITE" id="PS50846">
    <property type="entry name" value="HMA_2"/>
    <property type="match status" value="1"/>
</dbReference>
<dbReference type="RefSeq" id="WP_147062531.1">
    <property type="nucleotide sequence ID" value="NZ_BAAARO010000025.1"/>
</dbReference>
<evidence type="ECO:0000259" key="2">
    <source>
        <dbReference type="PROSITE" id="PS50846"/>
    </source>
</evidence>
<dbReference type="Pfam" id="PF00403">
    <property type="entry name" value="HMA"/>
    <property type="match status" value="1"/>
</dbReference>
<dbReference type="PROSITE" id="PS01047">
    <property type="entry name" value="HMA_1"/>
    <property type="match status" value="1"/>
</dbReference>
<sequence length="73" mass="7241">MSTTTQTEITVAGMTCGHCTAAVSSELSALPGVVAVAVDLHPGEDSPVTITSEAPLDPAVVADAVAEAGYSLR</sequence>
<dbReference type="AlphaFoldDB" id="A0A512CW19"/>
<dbReference type="EMBL" id="BJYX01000001">
    <property type="protein sequence ID" value="GEO28413.1"/>
    <property type="molecule type" value="Genomic_DNA"/>
</dbReference>
<evidence type="ECO:0000313" key="4">
    <source>
        <dbReference type="Proteomes" id="UP000321534"/>
    </source>
</evidence>
<keyword evidence="4" id="KW-1185">Reference proteome</keyword>
<dbReference type="SUPFAM" id="SSF55008">
    <property type="entry name" value="HMA, heavy metal-associated domain"/>
    <property type="match status" value="1"/>
</dbReference>
<name>A0A512CW19_9MICO</name>
<dbReference type="InterPro" id="IPR006121">
    <property type="entry name" value="HMA_dom"/>
</dbReference>
<dbReference type="Proteomes" id="UP000321534">
    <property type="component" value="Unassembled WGS sequence"/>
</dbReference>
<keyword evidence="1" id="KW-0479">Metal-binding</keyword>
<dbReference type="InterPro" id="IPR036163">
    <property type="entry name" value="HMA_dom_sf"/>
</dbReference>
<dbReference type="CDD" id="cd00371">
    <property type="entry name" value="HMA"/>
    <property type="match status" value="1"/>
</dbReference>
<evidence type="ECO:0000313" key="3">
    <source>
        <dbReference type="EMBL" id="GEO28413.1"/>
    </source>
</evidence>
<dbReference type="OrthoDB" id="9813965at2"/>
<dbReference type="InterPro" id="IPR017969">
    <property type="entry name" value="Heavy-metal-associated_CS"/>
</dbReference>
<comment type="caution">
    <text evidence="3">The sequence shown here is derived from an EMBL/GenBank/DDBJ whole genome shotgun (WGS) entry which is preliminary data.</text>
</comment>
<feature type="domain" description="HMA" evidence="2">
    <location>
        <begin position="5"/>
        <end position="73"/>
    </location>
</feature>